<comment type="caution">
    <text evidence="1">The sequence shown here is derived from an EMBL/GenBank/DDBJ whole genome shotgun (WGS) entry which is preliminary data.</text>
</comment>
<organism evidence="1 2">
    <name type="scientific">Pseudoalteromonas peptidolytica F12-50-A1</name>
    <dbReference type="NCBI Taxonomy" id="1315280"/>
    <lineage>
        <taxon>Bacteria</taxon>
        <taxon>Pseudomonadati</taxon>
        <taxon>Pseudomonadota</taxon>
        <taxon>Gammaproteobacteria</taxon>
        <taxon>Alteromonadales</taxon>
        <taxon>Pseudoalteromonadaceae</taxon>
        <taxon>Pseudoalteromonas</taxon>
    </lineage>
</organism>
<accession>A0A8I0MVL1</accession>
<protein>
    <submittedName>
        <fullName evidence="1">Uncharacterized protein</fullName>
    </submittedName>
</protein>
<sequence length="44" mass="5226">MINNITRINHLPNLQNITTYISNLIDEQYSTKKDEQKNNNLNNH</sequence>
<proteinExistence type="predicted"/>
<reference evidence="1 2" key="1">
    <citation type="submission" date="2015-06" db="EMBL/GenBank/DDBJ databases">
        <title>Genome sequence of Pseudoalteromonas peptidolytica.</title>
        <authorList>
            <person name="Xie B.-B."/>
            <person name="Rong J.-C."/>
            <person name="Qin Q.-L."/>
            <person name="Zhang Y.-Z."/>
        </authorList>
    </citation>
    <scope>NUCLEOTIDE SEQUENCE [LARGE SCALE GENOMIC DNA]</scope>
    <source>
        <strain evidence="1 2">F12-50-A1</strain>
    </source>
</reference>
<name>A0A8I0MVL1_9GAMM</name>
<dbReference type="Proteomes" id="UP000660708">
    <property type="component" value="Unassembled WGS sequence"/>
</dbReference>
<dbReference type="EMBL" id="AQHF01000020">
    <property type="protein sequence ID" value="MBE0346182.1"/>
    <property type="molecule type" value="Genomic_DNA"/>
</dbReference>
<keyword evidence="2" id="KW-1185">Reference proteome</keyword>
<dbReference type="AlphaFoldDB" id="A0A8I0MVL1"/>
<gene>
    <name evidence="1" type="ORF">PPEP_a1234</name>
</gene>
<evidence type="ECO:0000313" key="2">
    <source>
        <dbReference type="Proteomes" id="UP000660708"/>
    </source>
</evidence>
<evidence type="ECO:0000313" key="1">
    <source>
        <dbReference type="EMBL" id="MBE0346182.1"/>
    </source>
</evidence>